<name>A0A1J5PY41_9ZZZZ</name>
<protein>
    <submittedName>
        <fullName evidence="2">Major facilitator superfamily protein</fullName>
    </submittedName>
</protein>
<evidence type="ECO:0000256" key="1">
    <source>
        <dbReference type="SAM" id="Phobius"/>
    </source>
</evidence>
<dbReference type="GO" id="GO:0022857">
    <property type="term" value="F:transmembrane transporter activity"/>
    <property type="evidence" value="ECO:0007669"/>
    <property type="project" value="InterPro"/>
</dbReference>
<feature type="transmembrane region" description="Helical" evidence="1">
    <location>
        <begin position="131"/>
        <end position="153"/>
    </location>
</feature>
<reference evidence="2" key="1">
    <citation type="submission" date="2016-10" db="EMBL/GenBank/DDBJ databases">
        <title>Sequence of Gallionella enrichment culture.</title>
        <authorList>
            <person name="Poehlein A."/>
            <person name="Muehling M."/>
            <person name="Daniel R."/>
        </authorList>
    </citation>
    <scope>NUCLEOTIDE SEQUENCE</scope>
</reference>
<feature type="transmembrane region" description="Helical" evidence="1">
    <location>
        <begin position="196"/>
        <end position="215"/>
    </location>
</feature>
<keyword evidence="1" id="KW-1133">Transmembrane helix</keyword>
<feature type="transmembrane region" description="Helical" evidence="1">
    <location>
        <begin position="165"/>
        <end position="184"/>
    </location>
</feature>
<dbReference type="Gene3D" id="1.20.1250.20">
    <property type="entry name" value="MFS general substrate transporter like domains"/>
    <property type="match status" value="1"/>
</dbReference>
<feature type="transmembrane region" description="Helical" evidence="1">
    <location>
        <begin position="79"/>
        <end position="98"/>
    </location>
</feature>
<dbReference type="PANTHER" id="PTHR23542">
    <property type="match status" value="1"/>
</dbReference>
<gene>
    <name evidence="2" type="ORF">GALL_482120</name>
</gene>
<accession>A0A1J5PY41</accession>
<proteinExistence type="predicted"/>
<keyword evidence="1" id="KW-0472">Membrane</keyword>
<dbReference type="InterPro" id="IPR011701">
    <property type="entry name" value="MFS"/>
</dbReference>
<dbReference type="Pfam" id="PF07690">
    <property type="entry name" value="MFS_1"/>
    <property type="match status" value="1"/>
</dbReference>
<evidence type="ECO:0000313" key="2">
    <source>
        <dbReference type="EMBL" id="OIQ70179.1"/>
    </source>
</evidence>
<sequence>MLASIAFVGSGTVLLASQSVTEPPVNTAEEQANREPVLRIPVVNSITIIFFLMGGFFGAVELITVAFSTERGFRPLSGALLAIWAFTSALAAVANGAIRFKSTPAKRFIIILAVLTVLSVGFVLATTGWELALTLFITGFCISPILISALTVVENVVPDSQITEGITLVTMGFPIGSAVAASVSGRVLDLTSAHHAFIIPWIFIALTLVSLAPRFRTWSRLVVKG</sequence>
<dbReference type="InterPro" id="IPR036259">
    <property type="entry name" value="MFS_trans_sf"/>
</dbReference>
<dbReference type="EMBL" id="MLJW01004327">
    <property type="protein sequence ID" value="OIQ70179.1"/>
    <property type="molecule type" value="Genomic_DNA"/>
</dbReference>
<feature type="transmembrane region" description="Helical" evidence="1">
    <location>
        <begin position="104"/>
        <end position="124"/>
    </location>
</feature>
<dbReference type="SUPFAM" id="SSF103473">
    <property type="entry name" value="MFS general substrate transporter"/>
    <property type="match status" value="1"/>
</dbReference>
<dbReference type="PANTHER" id="PTHR23542:SF1">
    <property type="entry name" value="MAJOR FACILITATOR SUPERFAMILY (MFS) PROFILE DOMAIN-CONTAINING PROTEIN"/>
    <property type="match status" value="1"/>
</dbReference>
<dbReference type="AlphaFoldDB" id="A0A1J5PY41"/>
<feature type="transmembrane region" description="Helical" evidence="1">
    <location>
        <begin position="45"/>
        <end position="67"/>
    </location>
</feature>
<organism evidence="2">
    <name type="scientific">mine drainage metagenome</name>
    <dbReference type="NCBI Taxonomy" id="410659"/>
    <lineage>
        <taxon>unclassified sequences</taxon>
        <taxon>metagenomes</taxon>
        <taxon>ecological metagenomes</taxon>
    </lineage>
</organism>
<keyword evidence="1" id="KW-0812">Transmembrane</keyword>
<comment type="caution">
    <text evidence="2">The sequence shown here is derived from an EMBL/GenBank/DDBJ whole genome shotgun (WGS) entry which is preliminary data.</text>
</comment>